<dbReference type="RefSeq" id="WP_032117562.1">
    <property type="nucleotide sequence ID" value="NZ_JACOOO010000016.1"/>
</dbReference>
<dbReference type="InterPro" id="IPR024747">
    <property type="entry name" value="Pyridox_Oxase-rel"/>
</dbReference>
<gene>
    <name evidence="1" type="ORF">H8S20_09160</name>
</gene>
<dbReference type="Pfam" id="PF12900">
    <property type="entry name" value="Pyridox_ox_2"/>
    <property type="match status" value="1"/>
</dbReference>
<name>A0ABR7DD63_9CLOT</name>
<dbReference type="SUPFAM" id="SSF50475">
    <property type="entry name" value="FMN-binding split barrel"/>
    <property type="match status" value="1"/>
</dbReference>
<organism evidence="1 2">
    <name type="scientific">Clostridium hominis</name>
    <dbReference type="NCBI Taxonomy" id="2763036"/>
    <lineage>
        <taxon>Bacteria</taxon>
        <taxon>Bacillati</taxon>
        <taxon>Bacillota</taxon>
        <taxon>Clostridia</taxon>
        <taxon>Eubacteriales</taxon>
        <taxon>Clostridiaceae</taxon>
        <taxon>Clostridium</taxon>
    </lineage>
</organism>
<dbReference type="EMBL" id="JACOOO010000016">
    <property type="protein sequence ID" value="MBC5629060.1"/>
    <property type="molecule type" value="Genomic_DNA"/>
</dbReference>
<dbReference type="InterPro" id="IPR012349">
    <property type="entry name" value="Split_barrel_FMN-bd"/>
</dbReference>
<evidence type="ECO:0000313" key="2">
    <source>
        <dbReference type="Proteomes" id="UP000596929"/>
    </source>
</evidence>
<keyword evidence="2" id="KW-1185">Reference proteome</keyword>
<dbReference type="Gene3D" id="2.30.110.10">
    <property type="entry name" value="Electron Transport, Fmn-binding Protein, Chain A"/>
    <property type="match status" value="1"/>
</dbReference>
<reference evidence="1 2" key="1">
    <citation type="submission" date="2020-08" db="EMBL/GenBank/DDBJ databases">
        <title>Genome public.</title>
        <authorList>
            <person name="Liu C."/>
            <person name="Sun Q."/>
        </authorList>
    </citation>
    <scope>NUCLEOTIDE SEQUENCE [LARGE SCALE GENOMIC DNA]</scope>
    <source>
        <strain evidence="1 2">NSJ-6</strain>
    </source>
</reference>
<sequence>MDICNYKELTTKEISTILNEEKMCYLATTDTTNIESVPMWYVFDYSDEDLLFYFISNTISQKMDNIYYTRIAGITLSQHYYYRRLEIYKTIIANGSATIINNIKEKLSVIESFKNKYGSLTNISCDDISNIEVIKVTISKITGRKYS</sequence>
<comment type="caution">
    <text evidence="1">The sequence shown here is derived from an EMBL/GenBank/DDBJ whole genome shotgun (WGS) entry which is preliminary data.</text>
</comment>
<proteinExistence type="predicted"/>
<protein>
    <submittedName>
        <fullName evidence="1">Pyridoxamine 5'-phosphate oxidase family protein</fullName>
    </submittedName>
</protein>
<evidence type="ECO:0000313" key="1">
    <source>
        <dbReference type="EMBL" id="MBC5629060.1"/>
    </source>
</evidence>
<accession>A0ABR7DD63</accession>
<dbReference type="Proteomes" id="UP000596929">
    <property type="component" value="Unassembled WGS sequence"/>
</dbReference>